<organism evidence="1 2">
    <name type="scientific">Smallanthus sonchifolius</name>
    <dbReference type="NCBI Taxonomy" id="185202"/>
    <lineage>
        <taxon>Eukaryota</taxon>
        <taxon>Viridiplantae</taxon>
        <taxon>Streptophyta</taxon>
        <taxon>Embryophyta</taxon>
        <taxon>Tracheophyta</taxon>
        <taxon>Spermatophyta</taxon>
        <taxon>Magnoliopsida</taxon>
        <taxon>eudicotyledons</taxon>
        <taxon>Gunneridae</taxon>
        <taxon>Pentapetalae</taxon>
        <taxon>asterids</taxon>
        <taxon>campanulids</taxon>
        <taxon>Asterales</taxon>
        <taxon>Asteraceae</taxon>
        <taxon>Asteroideae</taxon>
        <taxon>Heliantheae alliance</taxon>
        <taxon>Millerieae</taxon>
        <taxon>Smallanthus</taxon>
    </lineage>
</organism>
<dbReference type="Proteomes" id="UP001056120">
    <property type="component" value="Linkage Group LG28"/>
</dbReference>
<reference evidence="1 2" key="2">
    <citation type="journal article" date="2022" name="Mol. Ecol. Resour.">
        <title>The genomes of chicory, endive, great burdock and yacon provide insights into Asteraceae paleo-polyploidization history and plant inulin production.</title>
        <authorList>
            <person name="Fan W."/>
            <person name="Wang S."/>
            <person name="Wang H."/>
            <person name="Wang A."/>
            <person name="Jiang F."/>
            <person name="Liu H."/>
            <person name="Zhao H."/>
            <person name="Xu D."/>
            <person name="Zhang Y."/>
        </authorList>
    </citation>
    <scope>NUCLEOTIDE SEQUENCE [LARGE SCALE GENOMIC DNA]</scope>
    <source>
        <strain evidence="2">cv. Yunnan</strain>
        <tissue evidence="1">Leaves</tissue>
    </source>
</reference>
<comment type="caution">
    <text evidence="1">The sequence shown here is derived from an EMBL/GenBank/DDBJ whole genome shotgun (WGS) entry which is preliminary data.</text>
</comment>
<sequence length="346" mass="40299">MTQGFEVLFPSLIELARKLDTGFPAATAFAFMQTKDQKCLTYLTNLVAKFQGGVPHLYPIDMFEQIWMVDRLQRLGIARYFRSEIKECVDYIYRYWDEQGMGFTRNCNLPDIDETAMAFRLLRTNGYQVSSDAFRHFEKDGQFVCYHGQSSEAVTVMFNLYRACQVLFPGDKILDDAKKFSYNFLIEKGSKNELLDKWIIAKDLPGEVGYALDVPWYACLPRLEARYYLEQYGGDEDIWIGKYLYRRELKHETLWLYYEAAASIFEPERCNERVAWAVLDDPAIGFGIESKMQELVQLVLCDSPNDLDTNSKQKFLTVAKTFYYRALFDPEAINQHISKVLFENAI</sequence>
<evidence type="ECO:0000313" key="2">
    <source>
        <dbReference type="Proteomes" id="UP001056120"/>
    </source>
</evidence>
<proteinExistence type="predicted"/>
<protein>
    <submittedName>
        <fullName evidence="1">Uncharacterized protein</fullName>
    </submittedName>
</protein>
<accession>A0ACB8YEZ8</accession>
<reference evidence="2" key="1">
    <citation type="journal article" date="2022" name="Mol. Ecol. Resour.">
        <title>The genomes of chicory, endive, great burdock and yacon provide insights into Asteraceae palaeo-polyploidization history and plant inulin production.</title>
        <authorList>
            <person name="Fan W."/>
            <person name="Wang S."/>
            <person name="Wang H."/>
            <person name="Wang A."/>
            <person name="Jiang F."/>
            <person name="Liu H."/>
            <person name="Zhao H."/>
            <person name="Xu D."/>
            <person name="Zhang Y."/>
        </authorList>
    </citation>
    <scope>NUCLEOTIDE SEQUENCE [LARGE SCALE GENOMIC DNA]</scope>
    <source>
        <strain evidence="2">cv. Yunnan</strain>
    </source>
</reference>
<keyword evidence="2" id="KW-1185">Reference proteome</keyword>
<name>A0ACB8YEZ8_9ASTR</name>
<evidence type="ECO:0000313" key="1">
    <source>
        <dbReference type="EMBL" id="KAI3682550.1"/>
    </source>
</evidence>
<dbReference type="EMBL" id="CM042045">
    <property type="protein sequence ID" value="KAI3682550.1"/>
    <property type="molecule type" value="Genomic_DNA"/>
</dbReference>
<gene>
    <name evidence="1" type="ORF">L1987_82606</name>
</gene>